<dbReference type="EMBL" id="LR796437">
    <property type="protein sequence ID" value="CAB4144258.1"/>
    <property type="molecule type" value="Genomic_DNA"/>
</dbReference>
<dbReference type="InterPro" id="IPR002711">
    <property type="entry name" value="HNH"/>
</dbReference>
<feature type="domain" description="HNH" evidence="2">
    <location>
        <begin position="49"/>
        <end position="101"/>
    </location>
</feature>
<name>A0A6J5MCF2_9CAUD</name>
<evidence type="ECO:0000259" key="2">
    <source>
        <dbReference type="Pfam" id="PF01844"/>
    </source>
</evidence>
<dbReference type="Gene3D" id="1.10.30.50">
    <property type="match status" value="1"/>
</dbReference>
<dbReference type="Pfam" id="PF01844">
    <property type="entry name" value="HNH"/>
    <property type="match status" value="1"/>
</dbReference>
<dbReference type="InterPro" id="IPR003615">
    <property type="entry name" value="HNH_nuc"/>
</dbReference>
<feature type="region of interest" description="Disordered" evidence="1">
    <location>
        <begin position="1"/>
        <end position="28"/>
    </location>
</feature>
<evidence type="ECO:0000313" key="3">
    <source>
        <dbReference type="EMBL" id="CAB4144258.1"/>
    </source>
</evidence>
<dbReference type="CDD" id="cd00085">
    <property type="entry name" value="HNHc"/>
    <property type="match status" value="1"/>
</dbReference>
<organism evidence="3">
    <name type="scientific">uncultured Caudovirales phage</name>
    <dbReference type="NCBI Taxonomy" id="2100421"/>
    <lineage>
        <taxon>Viruses</taxon>
        <taxon>Duplodnaviria</taxon>
        <taxon>Heunggongvirae</taxon>
        <taxon>Uroviricota</taxon>
        <taxon>Caudoviricetes</taxon>
        <taxon>Peduoviridae</taxon>
        <taxon>Maltschvirus</taxon>
        <taxon>Maltschvirus maltsch</taxon>
    </lineage>
</organism>
<proteinExistence type="predicted"/>
<reference evidence="3" key="1">
    <citation type="submission" date="2020-04" db="EMBL/GenBank/DDBJ databases">
        <authorList>
            <person name="Chiriac C."/>
            <person name="Salcher M."/>
            <person name="Ghai R."/>
            <person name="Kavagutti S V."/>
        </authorList>
    </citation>
    <scope>NUCLEOTIDE SEQUENCE</scope>
</reference>
<feature type="compositionally biased region" description="Basic and acidic residues" evidence="1">
    <location>
        <begin position="10"/>
        <end position="28"/>
    </location>
</feature>
<dbReference type="GO" id="GO:0003676">
    <property type="term" value="F:nucleic acid binding"/>
    <property type="evidence" value="ECO:0007669"/>
    <property type="project" value="InterPro"/>
</dbReference>
<dbReference type="GO" id="GO:0008270">
    <property type="term" value="F:zinc ion binding"/>
    <property type="evidence" value="ECO:0007669"/>
    <property type="project" value="InterPro"/>
</dbReference>
<gene>
    <name evidence="3" type="ORF">UFOVP458_26</name>
</gene>
<dbReference type="GO" id="GO:0004519">
    <property type="term" value="F:endonuclease activity"/>
    <property type="evidence" value="ECO:0007669"/>
    <property type="project" value="InterPro"/>
</dbReference>
<sequence>MPILNNKSYRRFENPIKRKPHQNNEENKFYGTPLWKRLRHLQKTRKPMCEVCEAKGIFTDCSDGNNNGIADHVIRILDGGHPYDERNLFTLCKRCHHVKSNMEGRGFLPARMASSDGYYLPASKEDIIKAILNKKVN</sequence>
<evidence type="ECO:0000256" key="1">
    <source>
        <dbReference type="SAM" id="MobiDB-lite"/>
    </source>
</evidence>
<protein>
    <submittedName>
        <fullName evidence="3">HNHc domain containing protein</fullName>
    </submittedName>
</protein>
<accession>A0A6J5MCF2</accession>